<name>A0AAU9Q5R0_9VIBR</name>
<dbReference type="EMBL" id="CAKMTQ010000012">
    <property type="protein sequence ID" value="CAH1526313.1"/>
    <property type="molecule type" value="Genomic_DNA"/>
</dbReference>
<dbReference type="PANTHER" id="PTHR30461">
    <property type="entry name" value="DNA-INVERTASE FROM LAMBDOID PROPHAGE"/>
    <property type="match status" value="1"/>
</dbReference>
<dbReference type="InterPro" id="IPR006119">
    <property type="entry name" value="Resolv_N"/>
</dbReference>
<evidence type="ECO:0000256" key="2">
    <source>
        <dbReference type="ARBA" id="ARBA00023172"/>
    </source>
</evidence>
<reference evidence="4" key="1">
    <citation type="submission" date="2022-01" db="EMBL/GenBank/DDBJ databases">
        <authorList>
            <person name="Lagorce A."/>
        </authorList>
    </citation>
    <scope>NUCLEOTIDE SEQUENCE</scope>
    <source>
        <strain evidence="4">Th15_F1_D04</strain>
    </source>
</reference>
<protein>
    <recommendedName>
        <fullName evidence="3">Resolvase/invertase-type recombinase catalytic domain-containing protein</fullName>
    </recommendedName>
</protein>
<sequence length="503" mass="57202">MPQAYLYARFSTKRQEDGDSLERQTQLAQEWCSRNDVALSEQTFEDLGVSAFKEGSKPALSEFIQAVQSQKVPTGSYLLIEDDDRLSRRGWKHTQDLMHDLVNLGIKVVLVKNNREYNASNINDIGDNIVLMVNADRAHKESERKSQLIRAQRSRARENRQVTGKLPAWIVRDGDGFEFNGMRECILELVNHRANGLSLQSVAKTLNKDGYTTSTGADWSSSGVRSIIENRALYGAKAYFDTDKATGRINKAPIDIQLDIFPSLISFDKWSSIQQKSKSGAGGRTSRKGAYSQLLRCGKCGGALTQRTTTYKDHRRVYRMCVKATEGSCTQKERIREPEKYLDLVLKNLTYKTIESGYESQTPLIQQQLDTLKKTEDMLLEKGLVDSLANLYQKMHKVQSQLDKAIETDRTNQDPVNTSFGKVIDIDDVSKRNVELRKLLKSVEFHLISKQGTRSQWAVVVRQINGLGRIFKLYQHHGFGNTDIIHKFDRSERELVKQLLGRN</sequence>
<evidence type="ECO:0000259" key="3">
    <source>
        <dbReference type="PROSITE" id="PS51736"/>
    </source>
</evidence>
<dbReference type="PANTHER" id="PTHR30461:SF2">
    <property type="entry name" value="SERINE RECOMBINASE PINE-RELATED"/>
    <property type="match status" value="1"/>
</dbReference>
<dbReference type="Proteomes" id="UP001295420">
    <property type="component" value="Unassembled WGS sequence"/>
</dbReference>
<comment type="caution">
    <text evidence="4">The sequence shown here is derived from an EMBL/GenBank/DDBJ whole genome shotgun (WGS) entry which is preliminary data.</text>
</comment>
<gene>
    <name evidence="4" type="ORF">THF1D04_20297</name>
</gene>
<dbReference type="RefSeq" id="WP_409930820.1">
    <property type="nucleotide sequence ID" value="NZ_CAKMTQ010000012.1"/>
</dbReference>
<dbReference type="InterPro" id="IPR025827">
    <property type="entry name" value="Zn_ribbon_recom_dom"/>
</dbReference>
<dbReference type="PROSITE" id="PS51736">
    <property type="entry name" value="RECOMBINASES_3"/>
    <property type="match status" value="1"/>
</dbReference>
<keyword evidence="1" id="KW-0238">DNA-binding</keyword>
<dbReference type="GO" id="GO:0000150">
    <property type="term" value="F:DNA strand exchange activity"/>
    <property type="evidence" value="ECO:0007669"/>
    <property type="project" value="InterPro"/>
</dbReference>
<feature type="domain" description="Resolvase/invertase-type recombinase catalytic" evidence="3">
    <location>
        <begin position="3"/>
        <end position="162"/>
    </location>
</feature>
<dbReference type="Pfam" id="PF07508">
    <property type="entry name" value="Recombinase"/>
    <property type="match status" value="1"/>
</dbReference>
<dbReference type="AlphaFoldDB" id="A0AAU9Q5R0"/>
<proteinExistence type="predicted"/>
<dbReference type="InterPro" id="IPR038109">
    <property type="entry name" value="DNA_bind_recomb_sf"/>
</dbReference>
<dbReference type="Gene3D" id="3.90.1750.20">
    <property type="entry name" value="Putative Large Serine Recombinase, Chain B, Domain 2"/>
    <property type="match status" value="1"/>
</dbReference>
<evidence type="ECO:0000256" key="1">
    <source>
        <dbReference type="ARBA" id="ARBA00023125"/>
    </source>
</evidence>
<dbReference type="InterPro" id="IPR036162">
    <property type="entry name" value="Resolvase-like_N_sf"/>
</dbReference>
<dbReference type="GO" id="GO:0003677">
    <property type="term" value="F:DNA binding"/>
    <property type="evidence" value="ECO:0007669"/>
    <property type="project" value="UniProtKB-KW"/>
</dbReference>
<evidence type="ECO:0000313" key="5">
    <source>
        <dbReference type="Proteomes" id="UP001295420"/>
    </source>
</evidence>
<dbReference type="SMART" id="SM00857">
    <property type="entry name" value="Resolvase"/>
    <property type="match status" value="1"/>
</dbReference>
<dbReference type="CDD" id="cd00338">
    <property type="entry name" value="Ser_Recombinase"/>
    <property type="match status" value="1"/>
</dbReference>
<dbReference type="InterPro" id="IPR011109">
    <property type="entry name" value="DNA_bind_recombinase_dom"/>
</dbReference>
<dbReference type="Pfam" id="PF00239">
    <property type="entry name" value="Resolvase"/>
    <property type="match status" value="1"/>
</dbReference>
<evidence type="ECO:0000313" key="4">
    <source>
        <dbReference type="EMBL" id="CAH1526313.1"/>
    </source>
</evidence>
<dbReference type="InterPro" id="IPR050639">
    <property type="entry name" value="SSR_resolvase"/>
</dbReference>
<dbReference type="SUPFAM" id="SSF53041">
    <property type="entry name" value="Resolvase-like"/>
    <property type="match status" value="1"/>
</dbReference>
<accession>A0AAU9Q5R0</accession>
<dbReference type="Gene3D" id="3.40.50.1390">
    <property type="entry name" value="Resolvase, N-terminal catalytic domain"/>
    <property type="match status" value="1"/>
</dbReference>
<keyword evidence="2" id="KW-0233">DNA recombination</keyword>
<organism evidence="4 5">
    <name type="scientific">Vibrio owensii</name>
    <dbReference type="NCBI Taxonomy" id="696485"/>
    <lineage>
        <taxon>Bacteria</taxon>
        <taxon>Pseudomonadati</taxon>
        <taxon>Pseudomonadota</taxon>
        <taxon>Gammaproteobacteria</taxon>
        <taxon>Vibrionales</taxon>
        <taxon>Vibrionaceae</taxon>
        <taxon>Vibrio</taxon>
    </lineage>
</organism>
<dbReference type="Pfam" id="PF13408">
    <property type="entry name" value="Zn_ribbon_recom"/>
    <property type="match status" value="1"/>
</dbReference>